<proteinExistence type="predicted"/>
<dbReference type="RefSeq" id="WP_076561747.1">
    <property type="nucleotide sequence ID" value="NZ_CP033929.1"/>
</dbReference>
<dbReference type="AlphaFoldDB" id="A0A381FA69"/>
<sequence>MEIVSKFVVGSDQGVDEFFDVKKAFIRNSYQEIIAPEIIDNYIKEYFDHRKMINVLNDFSNQLIMVFADQQPVGYCFFQTGNFYPEADENQKTTAIKEFSILQEYDLPEVRLSLWNKVKSAIQFADSLWINIRENDSQIHFFKDQNFVFVKDTVSEPFNLPSSIYELDLKNL</sequence>
<protein>
    <recommendedName>
        <fullName evidence="5">N-acetyltransferase domain-containing protein</fullName>
    </recommendedName>
</protein>
<dbReference type="Proteomes" id="UP000185725">
    <property type="component" value="Unassembled WGS sequence"/>
</dbReference>
<dbReference type="Gene3D" id="3.40.630.30">
    <property type="match status" value="1"/>
</dbReference>
<dbReference type="OrthoDB" id="660843at2"/>
<dbReference type="EMBL" id="UFVS01000001">
    <property type="protein sequence ID" value="SUX43373.1"/>
    <property type="molecule type" value="Genomic_DNA"/>
</dbReference>
<evidence type="ECO:0000313" key="4">
    <source>
        <dbReference type="Proteomes" id="UP000255231"/>
    </source>
</evidence>
<gene>
    <name evidence="2" type="ORF">NCTC13560_01975</name>
    <name evidence="1" type="ORF">SAMN05421682_11137</name>
</gene>
<dbReference type="Proteomes" id="UP000255231">
    <property type="component" value="Unassembled WGS sequence"/>
</dbReference>
<evidence type="ECO:0008006" key="5">
    <source>
        <dbReference type="Google" id="ProtNLM"/>
    </source>
</evidence>
<accession>A0A381FA69</accession>
<dbReference type="KEGG" id="cil:EG358_06845"/>
<keyword evidence="3" id="KW-1185">Reference proteome</keyword>
<evidence type="ECO:0000313" key="2">
    <source>
        <dbReference type="EMBL" id="SUX43373.1"/>
    </source>
</evidence>
<reference evidence="1 3" key="1">
    <citation type="submission" date="2017-01" db="EMBL/GenBank/DDBJ databases">
        <authorList>
            <person name="Varghese N."/>
            <person name="Submissions S."/>
        </authorList>
    </citation>
    <scope>NUCLEOTIDE SEQUENCE [LARGE SCALE GENOMIC DNA]</scope>
    <source>
        <strain evidence="1 3">ATCC 27950</strain>
    </source>
</reference>
<dbReference type="GeneID" id="303673411"/>
<dbReference type="EMBL" id="FTMF01000011">
    <property type="protein sequence ID" value="SIR00817.1"/>
    <property type="molecule type" value="Genomic_DNA"/>
</dbReference>
<evidence type="ECO:0000313" key="1">
    <source>
        <dbReference type="EMBL" id="SIR00817.1"/>
    </source>
</evidence>
<organism evidence="2 4">
    <name type="scientific">Chryseobacterium indoltheticum</name>
    <dbReference type="NCBI Taxonomy" id="254"/>
    <lineage>
        <taxon>Bacteria</taxon>
        <taxon>Pseudomonadati</taxon>
        <taxon>Bacteroidota</taxon>
        <taxon>Flavobacteriia</taxon>
        <taxon>Flavobacteriales</taxon>
        <taxon>Weeksellaceae</taxon>
        <taxon>Chryseobacterium group</taxon>
        <taxon>Chryseobacterium</taxon>
    </lineage>
</organism>
<name>A0A381FA69_9FLAO</name>
<reference evidence="2 4" key="2">
    <citation type="submission" date="2018-06" db="EMBL/GenBank/DDBJ databases">
        <authorList>
            <consortium name="Pathogen Informatics"/>
            <person name="Doyle S."/>
        </authorList>
    </citation>
    <scope>NUCLEOTIDE SEQUENCE [LARGE SCALE GENOMIC DNA]</scope>
    <source>
        <strain evidence="2 4">NCTC13560</strain>
    </source>
</reference>
<evidence type="ECO:0000313" key="3">
    <source>
        <dbReference type="Proteomes" id="UP000185725"/>
    </source>
</evidence>